<dbReference type="AlphaFoldDB" id="A0A6G6W8K6"/>
<evidence type="ECO:0000313" key="2">
    <source>
        <dbReference type="Proteomes" id="UP000502996"/>
    </source>
</evidence>
<dbReference type="Proteomes" id="UP000502996">
    <property type="component" value="Chromosome"/>
</dbReference>
<dbReference type="EMBL" id="CP049257">
    <property type="protein sequence ID" value="QIG41552.1"/>
    <property type="molecule type" value="Genomic_DNA"/>
</dbReference>
<organism evidence="1 2">
    <name type="scientific">Nocardioides anomalus</name>
    <dbReference type="NCBI Taxonomy" id="2712223"/>
    <lineage>
        <taxon>Bacteria</taxon>
        <taxon>Bacillati</taxon>
        <taxon>Actinomycetota</taxon>
        <taxon>Actinomycetes</taxon>
        <taxon>Propionibacteriales</taxon>
        <taxon>Nocardioidaceae</taxon>
        <taxon>Nocardioides</taxon>
    </lineage>
</organism>
<reference evidence="1 2" key="1">
    <citation type="submission" date="2020-02" db="EMBL/GenBank/DDBJ databases">
        <title>Full genome sequence of Nocardioides sp. R-3366.</title>
        <authorList>
            <person name="Im W.-T."/>
        </authorList>
    </citation>
    <scope>NUCLEOTIDE SEQUENCE [LARGE SCALE GENOMIC DNA]</scope>
    <source>
        <strain evidence="1 2">R-3366</strain>
    </source>
</reference>
<dbReference type="RefSeq" id="WP_165228001.1">
    <property type="nucleotide sequence ID" value="NZ_CP049257.1"/>
</dbReference>
<gene>
    <name evidence="1" type="ORF">G5V58_01100</name>
</gene>
<sequence>MTERAAEQLTSGPPPRRQRVREFVARRSGTQRVGVLAAVLVLLTAPFGGLSSAQDADVATLELGQKIDTGPYYITLTRVRQLESLPPVEGGVPGSRLLVIRMTVTNHTDRAEFAKLSWNAIGGEHTGVIPWPGDSEPVRHVYDVNDATEVPGGEFINPGQTYDYAVVLRQETDTDLDGVVLEVSGYDYLEVDPQTLDPERWVFDDQALARGHVPIEVGEA</sequence>
<keyword evidence="2" id="KW-1185">Reference proteome</keyword>
<protein>
    <recommendedName>
        <fullName evidence="3">DUF4352 domain-containing protein</fullName>
    </recommendedName>
</protein>
<accession>A0A6G6W8K6</accession>
<name>A0A6G6W8K6_9ACTN</name>
<proteinExistence type="predicted"/>
<evidence type="ECO:0000313" key="1">
    <source>
        <dbReference type="EMBL" id="QIG41552.1"/>
    </source>
</evidence>
<evidence type="ECO:0008006" key="3">
    <source>
        <dbReference type="Google" id="ProtNLM"/>
    </source>
</evidence>
<dbReference type="KEGG" id="nano:G5V58_01100"/>